<evidence type="ECO:0000259" key="9">
    <source>
        <dbReference type="PROSITE" id="PS51173"/>
    </source>
</evidence>
<dbReference type="InterPro" id="IPR008979">
    <property type="entry name" value="Galactose-bd-like_sf"/>
</dbReference>
<evidence type="ECO:0000256" key="4">
    <source>
        <dbReference type="ARBA" id="ARBA00023295"/>
    </source>
</evidence>
<dbReference type="InterPro" id="IPR001919">
    <property type="entry name" value="CBD2"/>
</dbReference>
<dbReference type="Gene3D" id="2.60.40.290">
    <property type="match status" value="1"/>
</dbReference>
<dbReference type="PRINTS" id="PR00134">
    <property type="entry name" value="GLHYDRLASE10"/>
</dbReference>
<feature type="domain" description="CBM2" evidence="9">
    <location>
        <begin position="556"/>
        <end position="665"/>
    </location>
</feature>
<sequence length="665" mass="71240">MRALARLAVATVLVAAPVAAVTITNIASAADDPAAVTVLTDTFEDGTSDGWAGRSAEVLATSTTVAHGGSRSLQVTGRTAAWQGPSLDVLDLFEKGTAYTISVWVRMAEGSDNARLSVERRTGGTASYDQVVGNTAVNNGNWVNLVGRYTLASDVEFLRVYVETSSSTGSLYIDDVAISYVPSLPIQTDIPSIKDVITEFPVGASITGAEIVTEHGQLLNKHFDLVTPGNALKWDATEPTENTFTYTQADPLVAWAKANGKAVRGHTFVWHNQTPAWVFVGADGQPMTATAEDKALLLSRLENHIRNVGAKYGTTIPVWDVVNEVIDENQSDGLRRSNWFNIAGLDYIRTAFRVAREVLPTAKLYINDYNTNVPAKRDKLFNLVTQLKAEGVPIDGVGHQVHINVSWPTLSESKAMIDKFVPLGIDQQVTEMDVSIYTNSGENFPTPPADRLRQQAFMYRDMFALFRQYPGEITAVIVWGLADDNTWLDTFPVTRKDAPLLFDTRLQAKDAYWGVVDPSKIGTTTTAPTVVPTTSSPTPTPTVSSSGPPTDPPSPTPSNIGSCSISYRVTGSWQGGFQGEVKITNTGTAISGWRAGWTFTAGQTVAQLWNGSVSQSGSTVTVTNAAWNGNLATGGTASFGFLGSWTGSNPVPPAFTLNGNACTTA</sequence>
<dbReference type="PROSITE" id="PS51173">
    <property type="entry name" value="CBM2"/>
    <property type="match status" value="1"/>
</dbReference>
<evidence type="ECO:0000256" key="2">
    <source>
        <dbReference type="ARBA" id="ARBA00022801"/>
    </source>
</evidence>
<feature type="region of interest" description="Disordered" evidence="7">
    <location>
        <begin position="523"/>
        <end position="561"/>
    </location>
</feature>
<keyword evidence="2 6" id="KW-0378">Hydrolase</keyword>
<dbReference type="InterPro" id="IPR018366">
    <property type="entry name" value="CBM2_CS"/>
</dbReference>
<comment type="similarity">
    <text evidence="6">Belongs to the glycosyl hydrolase 10 (cellulase F) family.</text>
</comment>
<dbReference type="PANTHER" id="PTHR31490">
    <property type="entry name" value="GLYCOSYL HYDROLASE"/>
    <property type="match status" value="1"/>
</dbReference>
<dbReference type="GO" id="GO:0031176">
    <property type="term" value="F:endo-1,4-beta-xylanase activity"/>
    <property type="evidence" value="ECO:0007669"/>
    <property type="project" value="UniProtKB-EC"/>
</dbReference>
<feature type="chain" id="PRO_5038000217" description="Beta-xylanase" evidence="8">
    <location>
        <begin position="30"/>
        <end position="665"/>
    </location>
</feature>
<organism evidence="11 12">
    <name type="scientific">Paractinoplanes rishiriensis</name>
    <dbReference type="NCBI Taxonomy" id="1050105"/>
    <lineage>
        <taxon>Bacteria</taxon>
        <taxon>Bacillati</taxon>
        <taxon>Actinomycetota</taxon>
        <taxon>Actinomycetes</taxon>
        <taxon>Micromonosporales</taxon>
        <taxon>Micromonosporaceae</taxon>
        <taxon>Paractinoplanes</taxon>
    </lineage>
</organism>
<dbReference type="EMBL" id="BOMV01000011">
    <property type="protein sequence ID" value="GIE94175.1"/>
    <property type="molecule type" value="Genomic_DNA"/>
</dbReference>
<dbReference type="AlphaFoldDB" id="A0A919MW08"/>
<dbReference type="GO" id="GO:0000272">
    <property type="term" value="P:polysaccharide catabolic process"/>
    <property type="evidence" value="ECO:0007669"/>
    <property type="project" value="UniProtKB-KW"/>
</dbReference>
<keyword evidence="8" id="KW-0732">Signal</keyword>
<accession>A0A919MW08</accession>
<keyword evidence="12" id="KW-1185">Reference proteome</keyword>
<dbReference type="InterPro" id="IPR017853">
    <property type="entry name" value="GH"/>
</dbReference>
<comment type="caution">
    <text evidence="11">The sequence shown here is derived from an EMBL/GenBank/DDBJ whole genome shotgun (WGS) entry which is preliminary data.</text>
</comment>
<evidence type="ECO:0000256" key="3">
    <source>
        <dbReference type="ARBA" id="ARBA00023277"/>
    </source>
</evidence>
<evidence type="ECO:0000256" key="5">
    <source>
        <dbReference type="ARBA" id="ARBA00023326"/>
    </source>
</evidence>
<evidence type="ECO:0000256" key="8">
    <source>
        <dbReference type="SAM" id="SignalP"/>
    </source>
</evidence>
<feature type="domain" description="GH10" evidence="10">
    <location>
        <begin position="187"/>
        <end position="518"/>
    </location>
</feature>
<evidence type="ECO:0000256" key="7">
    <source>
        <dbReference type="SAM" id="MobiDB-lite"/>
    </source>
</evidence>
<dbReference type="PROSITE" id="PS00561">
    <property type="entry name" value="CBM2_A"/>
    <property type="match status" value="1"/>
</dbReference>
<comment type="catalytic activity">
    <reaction evidence="6">
        <text>Endohydrolysis of (1-&gt;4)-beta-D-xylosidic linkages in xylans.</text>
        <dbReference type="EC" id="3.2.1.8"/>
    </reaction>
</comment>
<dbReference type="InterPro" id="IPR003305">
    <property type="entry name" value="CenC_carb-bd"/>
</dbReference>
<dbReference type="Pfam" id="PF02018">
    <property type="entry name" value="CBM_4_9"/>
    <property type="match status" value="1"/>
</dbReference>
<gene>
    <name evidence="11" type="ORF">Ari01nite_16400</name>
</gene>
<feature type="signal peptide" evidence="8">
    <location>
        <begin position="1"/>
        <end position="29"/>
    </location>
</feature>
<keyword evidence="1" id="KW-0677">Repeat</keyword>
<dbReference type="PANTHER" id="PTHR31490:SF90">
    <property type="entry name" value="ENDO-1,4-BETA-XYLANASE A"/>
    <property type="match status" value="1"/>
</dbReference>
<keyword evidence="5 6" id="KW-0624">Polysaccharide degradation</keyword>
<dbReference type="SMART" id="SM00637">
    <property type="entry name" value="CBD_II"/>
    <property type="match status" value="1"/>
</dbReference>
<evidence type="ECO:0000259" key="10">
    <source>
        <dbReference type="PROSITE" id="PS51760"/>
    </source>
</evidence>
<dbReference type="GO" id="GO:0030247">
    <property type="term" value="F:polysaccharide binding"/>
    <property type="evidence" value="ECO:0007669"/>
    <property type="project" value="UniProtKB-UniRule"/>
</dbReference>
<dbReference type="PROSITE" id="PS51760">
    <property type="entry name" value="GH10_2"/>
    <property type="match status" value="1"/>
</dbReference>
<dbReference type="SUPFAM" id="SSF49384">
    <property type="entry name" value="Carbohydrate-binding domain"/>
    <property type="match status" value="1"/>
</dbReference>
<evidence type="ECO:0000256" key="6">
    <source>
        <dbReference type="RuleBase" id="RU361174"/>
    </source>
</evidence>
<dbReference type="RefSeq" id="WP_203780497.1">
    <property type="nucleotide sequence ID" value="NZ_BOMV01000011.1"/>
</dbReference>
<dbReference type="InterPro" id="IPR012291">
    <property type="entry name" value="CBM2_carb-bd_dom_sf"/>
</dbReference>
<dbReference type="Gene3D" id="2.60.120.260">
    <property type="entry name" value="Galactose-binding domain-like"/>
    <property type="match status" value="1"/>
</dbReference>
<dbReference type="EC" id="3.2.1.8" evidence="6"/>
<evidence type="ECO:0000313" key="11">
    <source>
        <dbReference type="EMBL" id="GIE94175.1"/>
    </source>
</evidence>
<dbReference type="Pfam" id="PF00331">
    <property type="entry name" value="Glyco_hydro_10"/>
    <property type="match status" value="1"/>
</dbReference>
<evidence type="ECO:0000313" key="12">
    <source>
        <dbReference type="Proteomes" id="UP000636960"/>
    </source>
</evidence>
<dbReference type="SUPFAM" id="SSF51445">
    <property type="entry name" value="(Trans)glycosidases"/>
    <property type="match status" value="1"/>
</dbReference>
<dbReference type="SMART" id="SM00633">
    <property type="entry name" value="Glyco_10"/>
    <property type="match status" value="1"/>
</dbReference>
<keyword evidence="4 6" id="KW-0326">Glycosidase</keyword>
<evidence type="ECO:0000256" key="1">
    <source>
        <dbReference type="ARBA" id="ARBA00022737"/>
    </source>
</evidence>
<dbReference type="InterPro" id="IPR044846">
    <property type="entry name" value="GH10"/>
</dbReference>
<feature type="compositionally biased region" description="Low complexity" evidence="7">
    <location>
        <begin position="523"/>
        <end position="548"/>
    </location>
</feature>
<dbReference type="Pfam" id="PF00553">
    <property type="entry name" value="CBM_2"/>
    <property type="match status" value="1"/>
</dbReference>
<proteinExistence type="inferred from homology"/>
<name>A0A919MW08_9ACTN</name>
<dbReference type="Gene3D" id="3.20.20.80">
    <property type="entry name" value="Glycosidases"/>
    <property type="match status" value="1"/>
</dbReference>
<reference evidence="11" key="1">
    <citation type="submission" date="2021-01" db="EMBL/GenBank/DDBJ databases">
        <title>Whole genome shotgun sequence of Actinoplanes rishiriensis NBRC 108556.</title>
        <authorList>
            <person name="Komaki H."/>
            <person name="Tamura T."/>
        </authorList>
    </citation>
    <scope>NUCLEOTIDE SEQUENCE</scope>
    <source>
        <strain evidence="11">NBRC 108556</strain>
    </source>
</reference>
<dbReference type="SUPFAM" id="SSF49785">
    <property type="entry name" value="Galactose-binding domain-like"/>
    <property type="match status" value="1"/>
</dbReference>
<dbReference type="InterPro" id="IPR001000">
    <property type="entry name" value="GH10_dom"/>
</dbReference>
<dbReference type="Proteomes" id="UP000636960">
    <property type="component" value="Unassembled WGS sequence"/>
</dbReference>
<dbReference type="InterPro" id="IPR008965">
    <property type="entry name" value="CBM2/CBM3_carb-bd_dom_sf"/>
</dbReference>
<protein>
    <recommendedName>
        <fullName evidence="6">Beta-xylanase</fullName>
        <ecNumber evidence="6">3.2.1.8</ecNumber>
    </recommendedName>
</protein>
<keyword evidence="3 6" id="KW-0119">Carbohydrate metabolism</keyword>